<dbReference type="GeneID" id="70186911"/>
<dbReference type="RefSeq" id="XP_046005663.1">
    <property type="nucleotide sequence ID" value="XM_046157365.1"/>
</dbReference>
<accession>A0A9P8XT11</accession>
<organism evidence="1 2">
    <name type="scientific">Microdochium trichocladiopsis</name>
    <dbReference type="NCBI Taxonomy" id="1682393"/>
    <lineage>
        <taxon>Eukaryota</taxon>
        <taxon>Fungi</taxon>
        <taxon>Dikarya</taxon>
        <taxon>Ascomycota</taxon>
        <taxon>Pezizomycotina</taxon>
        <taxon>Sordariomycetes</taxon>
        <taxon>Xylariomycetidae</taxon>
        <taxon>Xylariales</taxon>
        <taxon>Microdochiaceae</taxon>
        <taxon>Microdochium</taxon>
    </lineage>
</organism>
<gene>
    <name evidence="1" type="ORF">B0I36DRAFT_354913</name>
</gene>
<name>A0A9P8XT11_9PEZI</name>
<keyword evidence="2" id="KW-1185">Reference proteome</keyword>
<dbReference type="EMBL" id="JAGTJQ010000012">
    <property type="protein sequence ID" value="KAH7016039.1"/>
    <property type="molecule type" value="Genomic_DNA"/>
</dbReference>
<comment type="caution">
    <text evidence="1">The sequence shown here is derived from an EMBL/GenBank/DDBJ whole genome shotgun (WGS) entry which is preliminary data.</text>
</comment>
<evidence type="ECO:0000313" key="1">
    <source>
        <dbReference type="EMBL" id="KAH7016039.1"/>
    </source>
</evidence>
<proteinExistence type="predicted"/>
<reference evidence="1" key="1">
    <citation type="journal article" date="2021" name="Nat. Commun.">
        <title>Genetic determinants of endophytism in the Arabidopsis root mycobiome.</title>
        <authorList>
            <person name="Mesny F."/>
            <person name="Miyauchi S."/>
            <person name="Thiergart T."/>
            <person name="Pickel B."/>
            <person name="Atanasova L."/>
            <person name="Karlsson M."/>
            <person name="Huettel B."/>
            <person name="Barry K.W."/>
            <person name="Haridas S."/>
            <person name="Chen C."/>
            <person name="Bauer D."/>
            <person name="Andreopoulos W."/>
            <person name="Pangilinan J."/>
            <person name="LaButti K."/>
            <person name="Riley R."/>
            <person name="Lipzen A."/>
            <person name="Clum A."/>
            <person name="Drula E."/>
            <person name="Henrissat B."/>
            <person name="Kohler A."/>
            <person name="Grigoriev I.V."/>
            <person name="Martin F.M."/>
            <person name="Hacquard S."/>
        </authorList>
    </citation>
    <scope>NUCLEOTIDE SEQUENCE</scope>
    <source>
        <strain evidence="1">MPI-CAGE-CH-0230</strain>
    </source>
</reference>
<dbReference type="OrthoDB" id="5412996at2759"/>
<dbReference type="AlphaFoldDB" id="A0A9P8XT11"/>
<protein>
    <recommendedName>
        <fullName evidence="3">Aminoglycoside phosphotransferase domain-containing protein</fullName>
    </recommendedName>
</protein>
<evidence type="ECO:0008006" key="3">
    <source>
        <dbReference type="Google" id="ProtNLM"/>
    </source>
</evidence>
<sequence>MPVPKFKAWGLASDNALGLGPFIMEDFIQGVSLKNILREEAEGSTLLRNDLDDKEVEIIYRQLAQFTLQLFDLNFSQISGLPFESTHTRRPLRVTAHEIIRLGGVDVLGIAMLSPPPRLPSFQY</sequence>
<evidence type="ECO:0000313" key="2">
    <source>
        <dbReference type="Proteomes" id="UP000756346"/>
    </source>
</evidence>
<dbReference type="Proteomes" id="UP000756346">
    <property type="component" value="Unassembled WGS sequence"/>
</dbReference>